<evidence type="ECO:0000259" key="2">
    <source>
        <dbReference type="Pfam" id="PF13648"/>
    </source>
</evidence>
<organism evidence="3 4">
    <name type="scientific">Chitinophaga pinensis (strain ATCC 43595 / DSM 2588 / LMG 13176 / NBRC 15968 / NCIMB 11800 / UQM 2034)</name>
    <dbReference type="NCBI Taxonomy" id="485918"/>
    <lineage>
        <taxon>Bacteria</taxon>
        <taxon>Pseudomonadati</taxon>
        <taxon>Bacteroidota</taxon>
        <taxon>Chitinophagia</taxon>
        <taxon>Chitinophagales</taxon>
        <taxon>Chitinophagaceae</taxon>
        <taxon>Chitinophaga</taxon>
    </lineage>
</organism>
<dbReference type="Proteomes" id="UP000002215">
    <property type="component" value="Chromosome"/>
</dbReference>
<evidence type="ECO:0000313" key="4">
    <source>
        <dbReference type="Proteomes" id="UP000002215"/>
    </source>
</evidence>
<reference evidence="4" key="1">
    <citation type="submission" date="2009-08" db="EMBL/GenBank/DDBJ databases">
        <title>The complete genome of Chitinophaga pinensis DSM 2588.</title>
        <authorList>
            <consortium name="US DOE Joint Genome Institute (JGI-PGF)"/>
            <person name="Lucas S."/>
            <person name="Copeland A."/>
            <person name="Lapidus A."/>
            <person name="Glavina del Rio T."/>
            <person name="Dalin E."/>
            <person name="Tice H."/>
            <person name="Bruce D."/>
            <person name="Goodwin L."/>
            <person name="Pitluck S."/>
            <person name="Kyrpides N."/>
            <person name="Mavromatis K."/>
            <person name="Ivanova N."/>
            <person name="Mikhailova N."/>
            <person name="Sims D."/>
            <person name="Meinche L."/>
            <person name="Brettin T."/>
            <person name="Detter J.C."/>
            <person name="Han C."/>
            <person name="Larimer F."/>
            <person name="Land M."/>
            <person name="Hauser L."/>
            <person name="Markowitz V."/>
            <person name="Cheng J.-F."/>
            <person name="Hugenholtz P."/>
            <person name="Woyke T."/>
            <person name="Wu D."/>
            <person name="Spring S."/>
            <person name="Klenk H.-P."/>
            <person name="Eisen J.A."/>
        </authorList>
    </citation>
    <scope>NUCLEOTIDE SEQUENCE [LARGE SCALE GENOMIC DNA]</scope>
    <source>
        <strain evidence="4">ATCC 43595 / DSM 2588 / LMG 13176 / NBRC 15968 / NCIMB 11800 / UQM 2034</strain>
    </source>
</reference>
<dbReference type="Pfam" id="PF13648">
    <property type="entry name" value="Lipocalin_4"/>
    <property type="match status" value="1"/>
</dbReference>
<dbReference type="AlphaFoldDB" id="A0A979GAG2"/>
<feature type="signal peptide" evidence="1">
    <location>
        <begin position="1"/>
        <end position="22"/>
    </location>
</feature>
<dbReference type="OrthoDB" id="826659at2"/>
<dbReference type="RefSeq" id="WP_012793884.1">
    <property type="nucleotide sequence ID" value="NC_013132.1"/>
</dbReference>
<reference evidence="3 4" key="2">
    <citation type="journal article" date="2010" name="Stand. Genomic Sci.">
        <title>Complete genome sequence of Chitinophaga pinensis type strain (UQM 2034).</title>
        <authorList>
            <person name="Glavina Del Rio T."/>
            <person name="Abt B."/>
            <person name="Spring S."/>
            <person name="Lapidus A."/>
            <person name="Nolan M."/>
            <person name="Tice H."/>
            <person name="Copeland A."/>
            <person name="Cheng J.F."/>
            <person name="Chen F."/>
            <person name="Bruce D."/>
            <person name="Goodwin L."/>
            <person name="Pitluck S."/>
            <person name="Ivanova N."/>
            <person name="Mavromatis K."/>
            <person name="Mikhailova N."/>
            <person name="Pati A."/>
            <person name="Chen A."/>
            <person name="Palaniappan K."/>
            <person name="Land M."/>
            <person name="Hauser L."/>
            <person name="Chang Y.J."/>
            <person name="Jeffries C.D."/>
            <person name="Chain P."/>
            <person name="Saunders E."/>
            <person name="Detter J.C."/>
            <person name="Brettin T."/>
            <person name="Rohde M."/>
            <person name="Goker M."/>
            <person name="Bristow J."/>
            <person name="Eisen J.A."/>
            <person name="Markowitz V."/>
            <person name="Hugenholtz P."/>
            <person name="Kyrpides N.C."/>
            <person name="Klenk H.P."/>
            <person name="Lucas S."/>
        </authorList>
    </citation>
    <scope>NUCLEOTIDE SEQUENCE [LARGE SCALE GENOMIC DNA]</scope>
    <source>
        <strain evidence="4">ATCC 43595 / DSM 2588 / LMG 13176 / NBRC 15968 / NCIMB 11800 / UQM 2034</strain>
    </source>
</reference>
<dbReference type="KEGG" id="cpi:Cpin_6314"/>
<sequence length="141" mass="15384">MKRSSWILVLFFCACVMSCSNNDDNNPTPTINPDAPTTGTWRVTLFTDSGKDETSDFSGYTFTFDSNGTAVATKSGTSKNGSWSASSSSKKFNLNFGVKSDANKPLGELTDDWEIISLSATEIKLKDDNDDSGEYLTFNQN</sequence>
<proteinExistence type="predicted"/>
<feature type="chain" id="PRO_5037492555" description="Lipocalin-like domain-containing protein" evidence="1">
    <location>
        <begin position="23"/>
        <end position="141"/>
    </location>
</feature>
<keyword evidence="1" id="KW-0732">Signal</keyword>
<accession>A0A979GAG2</accession>
<feature type="domain" description="Lipocalin-like" evidence="2">
    <location>
        <begin position="38"/>
        <end position="125"/>
    </location>
</feature>
<protein>
    <recommendedName>
        <fullName evidence="2">Lipocalin-like domain-containing protein</fullName>
    </recommendedName>
</protein>
<name>A0A979GAG2_CHIPD</name>
<dbReference type="PROSITE" id="PS51257">
    <property type="entry name" value="PROKAR_LIPOPROTEIN"/>
    <property type="match status" value="1"/>
</dbReference>
<evidence type="ECO:0000256" key="1">
    <source>
        <dbReference type="SAM" id="SignalP"/>
    </source>
</evidence>
<evidence type="ECO:0000313" key="3">
    <source>
        <dbReference type="EMBL" id="ACU63719.1"/>
    </source>
</evidence>
<dbReference type="InterPro" id="IPR024311">
    <property type="entry name" value="Lipocalin-like"/>
</dbReference>
<gene>
    <name evidence="3" type="ordered locus">Cpin_6314</name>
</gene>
<dbReference type="EMBL" id="CP001699">
    <property type="protein sequence ID" value="ACU63719.1"/>
    <property type="molecule type" value="Genomic_DNA"/>
</dbReference>